<dbReference type="Pfam" id="PF07245">
    <property type="entry name" value="Phlebovirus_G2"/>
    <property type="match status" value="1"/>
</dbReference>
<reference evidence="4 5" key="2">
    <citation type="submission" date="2018-11" db="EMBL/GenBank/DDBJ databases">
        <authorList>
            <consortium name="Pathogen Informatics"/>
        </authorList>
    </citation>
    <scope>NUCLEOTIDE SEQUENCE [LARGE SCALE GENOMIC DNA]</scope>
</reference>
<keyword evidence="1" id="KW-0472">Membrane</keyword>
<dbReference type="Gene3D" id="2.60.40.3770">
    <property type="match status" value="1"/>
</dbReference>
<dbReference type="Proteomes" id="UP000271162">
    <property type="component" value="Unassembled WGS sequence"/>
</dbReference>
<evidence type="ECO:0000259" key="3">
    <source>
        <dbReference type="Pfam" id="PF19019"/>
    </source>
</evidence>
<sequence length="445" mass="48697">MGSCSQDACSKITASSSLPELVNSSQYPGYTGCQPSCGGLMCGCLLPLPSCSFYRIAQVPRDDVVYEIAQCMEWKPLVNIRVRVSLYNKHTYKTLSLKPYVTHKIGNIAFTVISLSKPVSSLLTRKFAIANPVTLVIPEDYRIPVQCATHKEASEHFAKCKNTMICECDAEVPPARCNCPKEFIEYITNDISNVLPVSTPFIKLTSENGVVTALSRREEITILVESNIVQDSAEYVVQQRCQITIGNIEGCYSCQEGATVNISCRAEVPTWTIIQCEDDVLSVECGPETITSAVVLDFNNAVVNQTCYSQCSGQSDALSLHGILAYLPHTEDKDILDSHQHAWIGTGSWFSEARLPDLQPLLLIAASHWKATIAVFGTIAVITIITYAFGPSLILGVIRLVFSLIPLLLRIAMWLLSIAVSIMRQIIPPLGHTVARSVGTTTTSN</sequence>
<organism evidence="6">
    <name type="scientific">Nippostrongylus brasiliensis</name>
    <name type="common">Rat hookworm</name>
    <dbReference type="NCBI Taxonomy" id="27835"/>
    <lineage>
        <taxon>Eukaryota</taxon>
        <taxon>Metazoa</taxon>
        <taxon>Ecdysozoa</taxon>
        <taxon>Nematoda</taxon>
        <taxon>Chromadorea</taxon>
        <taxon>Rhabditida</taxon>
        <taxon>Rhabditina</taxon>
        <taxon>Rhabditomorpha</taxon>
        <taxon>Strongyloidea</taxon>
        <taxon>Heligmosomidae</taxon>
        <taxon>Nippostrongylus</taxon>
    </lineage>
</organism>
<dbReference type="Pfam" id="PF19019">
    <property type="entry name" value="Phlebo_G2_C"/>
    <property type="match status" value="1"/>
</dbReference>
<feature type="transmembrane region" description="Helical" evidence="1">
    <location>
        <begin position="371"/>
        <end position="390"/>
    </location>
</feature>
<keyword evidence="1" id="KW-1133">Transmembrane helix</keyword>
<feature type="domain" description="Phlebovirus glycoprotein G2 fusion" evidence="2">
    <location>
        <begin position="1"/>
        <end position="221"/>
    </location>
</feature>
<evidence type="ECO:0000256" key="1">
    <source>
        <dbReference type="SAM" id="Phobius"/>
    </source>
</evidence>
<proteinExistence type="predicted"/>
<feature type="domain" description="Phlebovirus glycoprotein G2 C-terminal" evidence="3">
    <location>
        <begin position="240"/>
        <end position="327"/>
    </location>
</feature>
<name>A0A0N4YRN5_NIPBR</name>
<dbReference type="STRING" id="27835.A0A0N4YRN5"/>
<protein>
    <submittedName>
        <fullName evidence="6">Phlebovirus_G2 domain-containing protein</fullName>
    </submittedName>
</protein>
<dbReference type="InterPro" id="IPR009878">
    <property type="entry name" value="Phlebovirus_G2_fusion"/>
</dbReference>
<keyword evidence="1" id="KW-0812">Transmembrane</keyword>
<dbReference type="AlphaFoldDB" id="A0A0N4YRN5"/>
<gene>
    <name evidence="4" type="ORF">NBR_LOCUS19908</name>
</gene>
<evidence type="ECO:0000259" key="2">
    <source>
        <dbReference type="Pfam" id="PF07245"/>
    </source>
</evidence>
<dbReference type="WBParaSite" id="NBR_0001990701-mRNA-1">
    <property type="protein sequence ID" value="NBR_0001990701-mRNA-1"/>
    <property type="gene ID" value="NBR_0001990701"/>
</dbReference>
<evidence type="ECO:0000313" key="5">
    <source>
        <dbReference type="Proteomes" id="UP000271162"/>
    </source>
</evidence>
<accession>A0A0N4YRN5</accession>
<keyword evidence="5" id="KW-1185">Reference proteome</keyword>
<reference evidence="6" key="1">
    <citation type="submission" date="2017-02" db="UniProtKB">
        <authorList>
            <consortium name="WormBaseParasite"/>
        </authorList>
    </citation>
    <scope>IDENTIFICATION</scope>
</reference>
<evidence type="ECO:0000313" key="4">
    <source>
        <dbReference type="EMBL" id="VDL83644.1"/>
    </source>
</evidence>
<feature type="transmembrane region" description="Helical" evidence="1">
    <location>
        <begin position="396"/>
        <end position="416"/>
    </location>
</feature>
<dbReference type="EMBL" id="UYSL01024606">
    <property type="protein sequence ID" value="VDL83644.1"/>
    <property type="molecule type" value="Genomic_DNA"/>
</dbReference>
<dbReference type="InterPro" id="IPR043603">
    <property type="entry name" value="Phlebo_G2_C"/>
</dbReference>
<evidence type="ECO:0000313" key="6">
    <source>
        <dbReference type="WBParaSite" id="NBR_0001990701-mRNA-1"/>
    </source>
</evidence>